<organism evidence="2 3">
    <name type="scientific">Microdochium bolleyi</name>
    <dbReference type="NCBI Taxonomy" id="196109"/>
    <lineage>
        <taxon>Eukaryota</taxon>
        <taxon>Fungi</taxon>
        <taxon>Dikarya</taxon>
        <taxon>Ascomycota</taxon>
        <taxon>Pezizomycotina</taxon>
        <taxon>Sordariomycetes</taxon>
        <taxon>Xylariomycetidae</taxon>
        <taxon>Xylariales</taxon>
        <taxon>Microdochiaceae</taxon>
        <taxon>Microdochium</taxon>
    </lineage>
</organism>
<evidence type="ECO:0000313" key="2">
    <source>
        <dbReference type="EMBL" id="KXJ91662.1"/>
    </source>
</evidence>
<feature type="region of interest" description="Disordered" evidence="1">
    <location>
        <begin position="241"/>
        <end position="312"/>
    </location>
</feature>
<dbReference type="InParanoid" id="A0A136J3D1"/>
<accession>A0A136J3D1</accession>
<dbReference type="AlphaFoldDB" id="A0A136J3D1"/>
<feature type="compositionally biased region" description="Low complexity" evidence="1">
    <location>
        <begin position="266"/>
        <end position="287"/>
    </location>
</feature>
<protein>
    <submittedName>
        <fullName evidence="2">Uncharacterized protein</fullName>
    </submittedName>
</protein>
<dbReference type="OrthoDB" id="3919494at2759"/>
<evidence type="ECO:0000313" key="3">
    <source>
        <dbReference type="Proteomes" id="UP000070501"/>
    </source>
</evidence>
<feature type="region of interest" description="Disordered" evidence="1">
    <location>
        <begin position="1"/>
        <end position="32"/>
    </location>
</feature>
<dbReference type="EMBL" id="KQ964249">
    <property type="protein sequence ID" value="KXJ91662.1"/>
    <property type="molecule type" value="Genomic_DNA"/>
</dbReference>
<reference evidence="3" key="1">
    <citation type="submission" date="2016-02" db="EMBL/GenBank/DDBJ databases">
        <title>Draft genome sequence of Microdochium bolleyi, a fungal endophyte of beachgrass.</title>
        <authorList>
            <consortium name="DOE Joint Genome Institute"/>
            <person name="David A.S."/>
            <person name="May G."/>
            <person name="Haridas S."/>
            <person name="Lim J."/>
            <person name="Wang M."/>
            <person name="Labutti K."/>
            <person name="Lipzen A."/>
            <person name="Barry K."/>
            <person name="Grigoriev I.V."/>
        </authorList>
    </citation>
    <scope>NUCLEOTIDE SEQUENCE [LARGE SCALE GENOMIC DNA]</scope>
    <source>
        <strain evidence="3">J235TASD1</strain>
    </source>
</reference>
<keyword evidence="3" id="KW-1185">Reference proteome</keyword>
<gene>
    <name evidence="2" type="ORF">Micbo1qcDRAFT_57076</name>
</gene>
<dbReference type="STRING" id="196109.A0A136J3D1"/>
<sequence length="312" mass="34284">MADHQPASHQQPLQTEKPGFAPAPSAAAPARAGPPPISRAWHISKLVLGCFSISFCIVLIVLAIVGWIRSRAFLYEIVWTAPTAGVALCWQVAEFITLLVRRRAVPPYRGIHPGAHVGVHLLCWIGFVSVAVVDAFNAVWIAFLQRRGNSSSYYYYGLPASPASRNFITSGEYYAITITATVFAAILTIIHFILFVRACVETHHRNSAGRAVQVVYVQYQPGPNGFSGQYVPVQQQQQQYYAPGVQSPPESHHYSGQYNGYYDPSQQQQQQVQPHFTSSSMTPSDPSTPGPNGRASYVEAPSPVHQQQPVKP</sequence>
<evidence type="ECO:0000256" key="1">
    <source>
        <dbReference type="SAM" id="MobiDB-lite"/>
    </source>
</evidence>
<dbReference type="Proteomes" id="UP000070501">
    <property type="component" value="Unassembled WGS sequence"/>
</dbReference>
<feature type="compositionally biased region" description="Low complexity" evidence="1">
    <location>
        <begin position="18"/>
        <end position="31"/>
    </location>
</feature>
<name>A0A136J3D1_9PEZI</name>
<proteinExistence type="predicted"/>